<sequence length="136" mass="15362">MDGAVRCVTYVTDPTTRAVLQSKIREMCRYNKDGFPGSQPVSMERSPERDNLKLLAENKYMVSWKADGVSLIPETSDTMNGLILDDEVPGENGTLKRTPRMLIYDIIKYEVGLLALHGETFSKSLQLDYCPYSRCC</sequence>
<proteinExistence type="predicted"/>
<reference evidence="2" key="1">
    <citation type="submission" date="2022-11" db="UniProtKB">
        <authorList>
            <consortium name="WormBaseParasite"/>
        </authorList>
    </citation>
    <scope>IDENTIFICATION</scope>
</reference>
<evidence type="ECO:0000313" key="1">
    <source>
        <dbReference type="Proteomes" id="UP000887564"/>
    </source>
</evidence>
<keyword evidence="1" id="KW-1185">Reference proteome</keyword>
<name>A0A914RDW0_PAREQ</name>
<organism evidence="1 2">
    <name type="scientific">Parascaris equorum</name>
    <name type="common">Equine roundworm</name>
    <dbReference type="NCBI Taxonomy" id="6256"/>
    <lineage>
        <taxon>Eukaryota</taxon>
        <taxon>Metazoa</taxon>
        <taxon>Ecdysozoa</taxon>
        <taxon>Nematoda</taxon>
        <taxon>Chromadorea</taxon>
        <taxon>Rhabditida</taxon>
        <taxon>Spirurina</taxon>
        <taxon>Ascaridomorpha</taxon>
        <taxon>Ascaridoidea</taxon>
        <taxon>Ascarididae</taxon>
        <taxon>Parascaris</taxon>
    </lineage>
</organism>
<evidence type="ECO:0000313" key="2">
    <source>
        <dbReference type="WBParaSite" id="PEQ_0000449001-mRNA-1"/>
    </source>
</evidence>
<dbReference type="SUPFAM" id="SSF56091">
    <property type="entry name" value="DNA ligase/mRNA capping enzyme, catalytic domain"/>
    <property type="match status" value="1"/>
</dbReference>
<dbReference type="Proteomes" id="UP000887564">
    <property type="component" value="Unplaced"/>
</dbReference>
<dbReference type="WBParaSite" id="PEQ_0000449001-mRNA-1">
    <property type="protein sequence ID" value="PEQ_0000449001-mRNA-1"/>
    <property type="gene ID" value="PEQ_0000449001"/>
</dbReference>
<dbReference type="AlphaFoldDB" id="A0A914RDW0"/>
<accession>A0A914RDW0</accession>
<protein>
    <submittedName>
        <fullName evidence="2">Uncharacterized protein</fullName>
    </submittedName>
</protein>
<dbReference type="Gene3D" id="3.30.470.30">
    <property type="entry name" value="DNA ligase/mRNA capping enzyme"/>
    <property type="match status" value="1"/>
</dbReference>